<feature type="domain" description="Peptidase S1" evidence="17">
    <location>
        <begin position="939"/>
        <end position="1188"/>
    </location>
</feature>
<accession>A0A9N9WLW1</accession>
<feature type="region of interest" description="Disordered" evidence="15">
    <location>
        <begin position="59"/>
        <end position="137"/>
    </location>
</feature>
<keyword evidence="9" id="KW-0325">Glycoprotein</keyword>
<dbReference type="CDD" id="cd00190">
    <property type="entry name" value="Tryp_SPc"/>
    <property type="match status" value="1"/>
</dbReference>
<name>A0A9N9WLW1_9DIPT</name>
<dbReference type="FunFam" id="1.10.2000.10:FF:000019">
    <property type="entry name" value="Corin, isoform B"/>
    <property type="match status" value="1"/>
</dbReference>
<dbReference type="GO" id="GO:0004252">
    <property type="term" value="F:serine-type endopeptidase activity"/>
    <property type="evidence" value="ECO:0007669"/>
    <property type="project" value="InterPro"/>
</dbReference>
<dbReference type="PANTHER" id="PTHR24252:SF8">
    <property type="entry name" value="ACROSIN"/>
    <property type="match status" value="1"/>
</dbReference>
<evidence type="ECO:0000256" key="12">
    <source>
        <dbReference type="PROSITE-ProRule" id="PRU00124"/>
    </source>
</evidence>
<keyword evidence="7 14" id="KW-0720">Serine protease</keyword>
<comment type="caution">
    <text evidence="13">Lacks conserved residue(s) required for the propagation of feature annotation.</text>
</comment>
<dbReference type="SMART" id="SM00020">
    <property type="entry name" value="Tryp_SPc"/>
    <property type="match status" value="1"/>
</dbReference>
<keyword evidence="8 12" id="KW-1015">Disulfide bond</keyword>
<keyword evidence="5 14" id="KW-0645">Protease</keyword>
<dbReference type="GO" id="GO:0006508">
    <property type="term" value="P:proteolysis"/>
    <property type="evidence" value="ECO:0007669"/>
    <property type="project" value="UniProtKB-KW"/>
</dbReference>
<dbReference type="PROSITE" id="PS50068">
    <property type="entry name" value="LDLRA_2"/>
    <property type="match status" value="2"/>
</dbReference>
<feature type="disulfide bond" evidence="12">
    <location>
        <begin position="800"/>
        <end position="815"/>
    </location>
</feature>
<feature type="disulfide bond" evidence="12">
    <location>
        <begin position="756"/>
        <end position="771"/>
    </location>
</feature>
<feature type="compositionally biased region" description="Low complexity" evidence="15">
    <location>
        <begin position="380"/>
        <end position="393"/>
    </location>
</feature>
<dbReference type="InterPro" id="IPR036772">
    <property type="entry name" value="SRCR-like_dom_sf"/>
</dbReference>
<proteinExistence type="inferred from homology"/>
<dbReference type="InterPro" id="IPR043504">
    <property type="entry name" value="Peptidase_S1_PA_chymotrypsin"/>
</dbReference>
<dbReference type="FunFam" id="2.40.10.10:FF:000151">
    <property type="entry name" value="Corin, isoform B"/>
    <property type="match status" value="1"/>
</dbReference>
<dbReference type="PROSITE" id="PS50287">
    <property type="entry name" value="SRCR_2"/>
    <property type="match status" value="1"/>
</dbReference>
<evidence type="ECO:0000256" key="11">
    <source>
        <dbReference type="PROSITE-ProRule" id="PRU00090"/>
    </source>
</evidence>
<dbReference type="SUPFAM" id="SSF50494">
    <property type="entry name" value="Trypsin-like serine proteases"/>
    <property type="match status" value="1"/>
</dbReference>
<dbReference type="EC" id="3.4.21.10" evidence="3"/>
<dbReference type="InterPro" id="IPR001254">
    <property type="entry name" value="Trypsin_dom"/>
</dbReference>
<evidence type="ECO:0000313" key="19">
    <source>
        <dbReference type="EMBL" id="CAG9800672.1"/>
    </source>
</evidence>
<evidence type="ECO:0000256" key="14">
    <source>
        <dbReference type="RuleBase" id="RU363034"/>
    </source>
</evidence>
<dbReference type="SUPFAM" id="SSF57424">
    <property type="entry name" value="LDL receptor-like module"/>
    <property type="match status" value="2"/>
</dbReference>
<reference evidence="19" key="1">
    <citation type="submission" date="2022-01" db="EMBL/GenBank/DDBJ databases">
        <authorList>
            <person name="King R."/>
        </authorList>
    </citation>
    <scope>NUCLEOTIDE SEQUENCE</scope>
</reference>
<dbReference type="InterPro" id="IPR001314">
    <property type="entry name" value="Peptidase_S1A"/>
</dbReference>
<evidence type="ECO:0000256" key="5">
    <source>
        <dbReference type="ARBA" id="ARBA00022670"/>
    </source>
</evidence>
<reference evidence="19" key="2">
    <citation type="submission" date="2022-10" db="EMBL/GenBank/DDBJ databases">
        <authorList>
            <consortium name="ENA_rothamsted_submissions"/>
            <consortium name="culmorum"/>
            <person name="King R."/>
        </authorList>
    </citation>
    <scope>NUCLEOTIDE SEQUENCE</scope>
</reference>
<dbReference type="EMBL" id="OU895877">
    <property type="protein sequence ID" value="CAG9800672.1"/>
    <property type="molecule type" value="Genomic_DNA"/>
</dbReference>
<dbReference type="PROSITE" id="PS50240">
    <property type="entry name" value="TRYPSIN_DOM"/>
    <property type="match status" value="1"/>
</dbReference>
<feature type="disulfide bond" evidence="12">
    <location>
        <begin position="788"/>
        <end position="806"/>
    </location>
</feature>
<evidence type="ECO:0000256" key="3">
    <source>
        <dbReference type="ARBA" id="ARBA00012050"/>
    </source>
</evidence>
<feature type="region of interest" description="Disordered" evidence="15">
    <location>
        <begin position="280"/>
        <end position="324"/>
    </location>
</feature>
<feature type="compositionally biased region" description="Low complexity" evidence="15">
    <location>
        <begin position="280"/>
        <end position="295"/>
    </location>
</feature>
<dbReference type="InterPro" id="IPR020067">
    <property type="entry name" value="Frizzled_dom"/>
</dbReference>
<dbReference type="InterPro" id="IPR001190">
    <property type="entry name" value="SRCR"/>
</dbReference>
<dbReference type="PANTHER" id="PTHR24252">
    <property type="entry name" value="ACROSIN-RELATED"/>
    <property type="match status" value="1"/>
</dbReference>
<dbReference type="PRINTS" id="PR00722">
    <property type="entry name" value="CHYMOTRYPSIN"/>
</dbReference>
<feature type="compositionally biased region" description="Polar residues" evidence="15">
    <location>
        <begin position="296"/>
        <end position="305"/>
    </location>
</feature>
<sequence length="1198" mass="133628">MTALVKELECRFETFTSDIRKSFFNRERASTNDFNNTEKKQDKTETLKTQIASVALSALKRDSSRDSRDSDKISTANQQLSTQLDSPLHHHQQQQHQQHQQYQHKERKNPPNRLALAPPPIPKRTFQGRLYNPNCETTTKLPKVQSKSLSDADNKLDCPSDLCSISFDDIGDSDDLVIFDKKLDPNQSSSDSSRSQTTIDTGYISAFEGDRSSVSTNQRHFRGRFSSEDTQSSLDSYLSSDLQRADTIDSLHSNFTDSPFVLKKNSNIFNFDQNRLTKKISSSGSIDSDNNKSISTPIKSNSGMRTSRPIVPTRKGIRPPPIPPLRASQLADIMKDAEQCLSSMMSSASGNSNNVVRSSDCNKPPPLNQIHHAKINQRQDSNISSDSYSMMSSPGYSTKNMEAPLLHNVSKINKSKNIHQNSTDSFILSNINKNSQRGCAGGSIYTRRQDSSISSDSFSQTSSPSSKLLDAPLLAHAAKMSTYKQCYKPNDEIAQETIDNNNAAAIIKSASTPASLQTIVRFSNGSNMSLQHKILRARKNSNPYVTRGILRFRLCQILLNAIALIIIACGLAAYFRAYPTIKFVNKTISVPTRLDLSETMSINPARGICLPIIVKFCQNHKVPYNFTVFPNYIGHFGQLEAQVELEQFDALVDVQCFELAPLYLCALFVPKCSSSGKPVPPCKNLCVETMRRCGFFFDVFGLELPEYLNCKLFTDSMDADECVGGKEMKEFKARKPVCDEFACDKNKRCIPYKYVCDGVVDCFDQTDELRCAPCNQTLSNERASLIHCGEKKCMSDRHICDGTVTCPYGEDERNCIRLSSTNGDLGKGTLEVYKASKKRWEPACIRNWDESYSPSKVCTMLGYSSVNSSRLLKKGTNITINANQDTQVYMRMSQRKSSTLLKEFTSCNDDASQIVVEMACSNFECGKVRARRRFPKTRIVGGNESKPGDWPFLAAILGGPEEIFYCAGVLIADQWVLTASHCIGNHTLRNLNDWTIQLGMTRRHSHSHYGQKIKVKKVIPHPLYNDIVAHDNDIALFQLATRVAFHDHLLPVCLPPSTMKELEPGTKCVVIGWGKKEDRNSNPNAQNTAYETAINEVSVPVLNRDTCNEWLDSLNVTDGMACAGYPEGKYDACQGDSGGPLLCPMPNDRDKWFVGGIVSWGIMCAQPKLPGVYANVPKYIPWILSQINNHTKFPENGG</sequence>
<dbReference type="GO" id="GO:0005886">
    <property type="term" value="C:plasma membrane"/>
    <property type="evidence" value="ECO:0007669"/>
    <property type="project" value="UniProtKB-SubCell"/>
</dbReference>
<comment type="subcellular location">
    <subcellularLocation>
        <location evidence="2">Cell membrane</location>
        <topology evidence="2">Single-pass membrane protein</topology>
    </subcellularLocation>
</comment>
<gene>
    <name evidence="19" type="ORF">CHIRRI_LOCUS3611</name>
</gene>
<dbReference type="Gene3D" id="1.10.2000.10">
    <property type="entry name" value="Frizzled cysteine-rich domain"/>
    <property type="match status" value="1"/>
</dbReference>
<dbReference type="Proteomes" id="UP001153620">
    <property type="component" value="Chromosome 1"/>
</dbReference>
<dbReference type="Gene3D" id="3.10.250.10">
    <property type="entry name" value="SRCR-like domain"/>
    <property type="match status" value="1"/>
</dbReference>
<feature type="region of interest" description="Disordered" evidence="15">
    <location>
        <begin position="372"/>
        <end position="393"/>
    </location>
</feature>
<dbReference type="Pfam" id="PF15494">
    <property type="entry name" value="SRCR_2"/>
    <property type="match status" value="1"/>
</dbReference>
<dbReference type="SUPFAM" id="SSF56487">
    <property type="entry name" value="SRCR-like"/>
    <property type="match status" value="1"/>
</dbReference>
<feature type="compositionally biased region" description="Polar residues" evidence="15">
    <location>
        <begin position="73"/>
        <end position="85"/>
    </location>
</feature>
<protein>
    <recommendedName>
        <fullName evidence="4">Acrosin</fullName>
        <ecNumber evidence="3">3.4.21.10</ecNumber>
    </recommendedName>
</protein>
<dbReference type="SMART" id="SM00192">
    <property type="entry name" value="LDLa"/>
    <property type="match status" value="2"/>
</dbReference>
<feature type="domain" description="SRCR" evidence="18">
    <location>
        <begin position="816"/>
        <end position="865"/>
    </location>
</feature>
<dbReference type="InterPro" id="IPR002172">
    <property type="entry name" value="LDrepeatLR_classA_rpt"/>
</dbReference>
<evidence type="ECO:0000313" key="20">
    <source>
        <dbReference type="Proteomes" id="UP001153620"/>
    </source>
</evidence>
<evidence type="ECO:0000256" key="8">
    <source>
        <dbReference type="ARBA" id="ARBA00023157"/>
    </source>
</evidence>
<dbReference type="SMART" id="SM00063">
    <property type="entry name" value="FRI"/>
    <property type="match status" value="1"/>
</dbReference>
<evidence type="ECO:0000259" key="16">
    <source>
        <dbReference type="PROSITE" id="PS50038"/>
    </source>
</evidence>
<dbReference type="SUPFAM" id="SSF63501">
    <property type="entry name" value="Frizzled cysteine-rich domain"/>
    <property type="match status" value="1"/>
</dbReference>
<dbReference type="PROSITE" id="PS00134">
    <property type="entry name" value="TRYPSIN_HIS"/>
    <property type="match status" value="1"/>
</dbReference>
<dbReference type="Gene3D" id="2.40.10.10">
    <property type="entry name" value="Trypsin-like serine proteases"/>
    <property type="match status" value="1"/>
</dbReference>
<dbReference type="PROSITE" id="PS50038">
    <property type="entry name" value="FZ"/>
    <property type="match status" value="1"/>
</dbReference>
<evidence type="ECO:0000256" key="6">
    <source>
        <dbReference type="ARBA" id="ARBA00022801"/>
    </source>
</evidence>
<comment type="catalytic activity">
    <reaction evidence="1">
        <text>Preferential cleavage: Arg-|-Xaa, Lys-|-Xaa.</text>
        <dbReference type="EC" id="3.4.21.10"/>
    </reaction>
</comment>
<dbReference type="InterPro" id="IPR009003">
    <property type="entry name" value="Peptidase_S1_PA"/>
</dbReference>
<evidence type="ECO:0000256" key="2">
    <source>
        <dbReference type="ARBA" id="ARBA00004162"/>
    </source>
</evidence>
<dbReference type="CDD" id="cd00112">
    <property type="entry name" value="LDLa"/>
    <property type="match status" value="2"/>
</dbReference>
<evidence type="ECO:0000256" key="10">
    <source>
        <dbReference type="ARBA" id="ARBA00024195"/>
    </source>
</evidence>
<organism evidence="19 20">
    <name type="scientific">Chironomus riparius</name>
    <dbReference type="NCBI Taxonomy" id="315576"/>
    <lineage>
        <taxon>Eukaryota</taxon>
        <taxon>Metazoa</taxon>
        <taxon>Ecdysozoa</taxon>
        <taxon>Arthropoda</taxon>
        <taxon>Hexapoda</taxon>
        <taxon>Insecta</taxon>
        <taxon>Pterygota</taxon>
        <taxon>Neoptera</taxon>
        <taxon>Endopterygota</taxon>
        <taxon>Diptera</taxon>
        <taxon>Nematocera</taxon>
        <taxon>Chironomoidea</taxon>
        <taxon>Chironomidae</taxon>
        <taxon>Chironominae</taxon>
        <taxon>Chironomus</taxon>
    </lineage>
</organism>
<dbReference type="PROSITE" id="PS00135">
    <property type="entry name" value="TRYPSIN_SER"/>
    <property type="match status" value="1"/>
</dbReference>
<evidence type="ECO:0000256" key="9">
    <source>
        <dbReference type="ARBA" id="ARBA00023180"/>
    </source>
</evidence>
<dbReference type="InterPro" id="IPR036055">
    <property type="entry name" value="LDL_receptor-like_sf"/>
</dbReference>
<evidence type="ECO:0000256" key="13">
    <source>
        <dbReference type="PROSITE-ProRule" id="PRU00196"/>
    </source>
</evidence>
<feature type="compositionally biased region" description="Basic and acidic residues" evidence="15">
    <location>
        <begin position="59"/>
        <end position="72"/>
    </location>
</feature>
<dbReference type="AlphaFoldDB" id="A0A9N9WLW1"/>
<keyword evidence="20" id="KW-1185">Reference proteome</keyword>
<evidence type="ECO:0000259" key="18">
    <source>
        <dbReference type="PROSITE" id="PS50287"/>
    </source>
</evidence>
<feature type="disulfide bond" evidence="11">
    <location>
        <begin position="686"/>
        <end position="710"/>
    </location>
</feature>
<dbReference type="Pfam" id="PF00057">
    <property type="entry name" value="Ldl_recept_a"/>
    <property type="match status" value="1"/>
</dbReference>
<dbReference type="OrthoDB" id="5979691at2759"/>
<comment type="similarity">
    <text evidence="10">Belongs to the peptidase S1 family. CLIP subfamily.</text>
</comment>
<dbReference type="Pfam" id="PF00089">
    <property type="entry name" value="Trypsin"/>
    <property type="match status" value="1"/>
</dbReference>
<dbReference type="InterPro" id="IPR033116">
    <property type="entry name" value="TRYPSIN_SER"/>
</dbReference>
<keyword evidence="6 14" id="KW-0378">Hydrolase</keyword>
<dbReference type="InterPro" id="IPR036790">
    <property type="entry name" value="Frizzled_dom_sf"/>
</dbReference>
<evidence type="ECO:0000256" key="4">
    <source>
        <dbReference type="ARBA" id="ARBA00017161"/>
    </source>
</evidence>
<dbReference type="Gene3D" id="4.10.400.10">
    <property type="entry name" value="Low-density Lipoprotein Receptor"/>
    <property type="match status" value="2"/>
</dbReference>
<dbReference type="InterPro" id="IPR018114">
    <property type="entry name" value="TRYPSIN_HIS"/>
</dbReference>
<evidence type="ECO:0000256" key="1">
    <source>
        <dbReference type="ARBA" id="ARBA00001656"/>
    </source>
</evidence>
<evidence type="ECO:0000256" key="7">
    <source>
        <dbReference type="ARBA" id="ARBA00022825"/>
    </source>
</evidence>
<dbReference type="Pfam" id="PF01392">
    <property type="entry name" value="Fz"/>
    <property type="match status" value="1"/>
</dbReference>
<dbReference type="CDD" id="cd07066">
    <property type="entry name" value="CRD_FZ"/>
    <property type="match status" value="1"/>
</dbReference>
<feature type="domain" description="FZ" evidence="16">
    <location>
        <begin position="604"/>
        <end position="725"/>
    </location>
</feature>
<evidence type="ECO:0000259" key="17">
    <source>
        <dbReference type="PROSITE" id="PS50240"/>
    </source>
</evidence>
<evidence type="ECO:0000256" key="15">
    <source>
        <dbReference type="SAM" id="MobiDB-lite"/>
    </source>
</evidence>